<reference evidence="1" key="1">
    <citation type="journal article" date="2020" name="Nature">
        <title>Giant virus diversity and host interactions through global metagenomics.</title>
        <authorList>
            <person name="Schulz F."/>
            <person name="Roux S."/>
            <person name="Paez-Espino D."/>
            <person name="Jungbluth S."/>
            <person name="Walsh D.A."/>
            <person name="Denef V.J."/>
            <person name="McMahon K.D."/>
            <person name="Konstantinidis K.T."/>
            <person name="Eloe-Fadrosh E.A."/>
            <person name="Kyrpides N.C."/>
            <person name="Woyke T."/>
        </authorList>
    </citation>
    <scope>NUCLEOTIDE SEQUENCE</scope>
    <source>
        <strain evidence="1">GVMAG-S-3300012000-53</strain>
    </source>
</reference>
<dbReference type="EMBL" id="MN740890">
    <property type="protein sequence ID" value="QHU16828.1"/>
    <property type="molecule type" value="Genomic_DNA"/>
</dbReference>
<organism evidence="1">
    <name type="scientific">viral metagenome</name>
    <dbReference type="NCBI Taxonomy" id="1070528"/>
    <lineage>
        <taxon>unclassified sequences</taxon>
        <taxon>metagenomes</taxon>
        <taxon>organismal metagenomes</taxon>
    </lineage>
</organism>
<protein>
    <submittedName>
        <fullName evidence="1">Uncharacterized protein</fullName>
    </submittedName>
</protein>
<accession>A0A6C0KKI2</accession>
<name>A0A6C0KKI2_9ZZZZ</name>
<evidence type="ECO:0000313" key="1">
    <source>
        <dbReference type="EMBL" id="QHU16828.1"/>
    </source>
</evidence>
<sequence length="123" mass="14602">MLFLYILLCCCVYSIDIKPIKQCVNCKHFRLNNPLSNPENGKCLLYPIINTNKKNLFSRCINEIDYEKCIVVRNKEEMCGKNGKYYEDRHGNHAEMNEFLKKIRKMFPKNDDMDFLKCPNLIL</sequence>
<proteinExistence type="predicted"/>
<dbReference type="AlphaFoldDB" id="A0A6C0KKI2"/>